<feature type="domain" description="ANTAR" evidence="1">
    <location>
        <begin position="178"/>
        <end position="239"/>
    </location>
</feature>
<dbReference type="InterPro" id="IPR012074">
    <property type="entry name" value="GAF_ANTAR"/>
</dbReference>
<dbReference type="KEGG" id="kfl:Kfla_4060"/>
<dbReference type="EMBL" id="CP001736">
    <property type="protein sequence ID" value="ADB33109.1"/>
    <property type="molecule type" value="Genomic_DNA"/>
</dbReference>
<keyword evidence="3" id="KW-1185">Reference proteome</keyword>
<proteinExistence type="predicted"/>
<dbReference type="STRING" id="479435.Kfla_4060"/>
<dbReference type="GO" id="GO:0003723">
    <property type="term" value="F:RNA binding"/>
    <property type="evidence" value="ECO:0007669"/>
    <property type="project" value="InterPro"/>
</dbReference>
<dbReference type="PIRSF" id="PIRSF036625">
    <property type="entry name" value="GAF_ANTAR"/>
    <property type="match status" value="1"/>
</dbReference>
<dbReference type="Pfam" id="PF03861">
    <property type="entry name" value="ANTAR"/>
    <property type="match status" value="1"/>
</dbReference>
<reference evidence="3" key="1">
    <citation type="submission" date="2009-09" db="EMBL/GenBank/DDBJ databases">
        <title>The complete genome of Kribbella flavida DSM 17836.</title>
        <authorList>
            <consortium name="US DOE Joint Genome Institute (JGI-PGF)"/>
            <person name="Lucas S."/>
            <person name="Copeland A."/>
            <person name="Lapidus A."/>
            <person name="Glavina del Rio T."/>
            <person name="Dalin E."/>
            <person name="Tice H."/>
            <person name="Bruce D."/>
            <person name="Goodwin L."/>
            <person name="Pitluck S."/>
            <person name="Kyrpides N."/>
            <person name="Mavromatis K."/>
            <person name="Ivanova N."/>
            <person name="Saunders E."/>
            <person name="Brettin T."/>
            <person name="Detter J.C."/>
            <person name="Han C."/>
            <person name="Larimer F."/>
            <person name="Land M."/>
            <person name="Hauser L."/>
            <person name="Markowitz V."/>
            <person name="Cheng J.-F."/>
            <person name="Hugenholtz P."/>
            <person name="Woyke T."/>
            <person name="Wu D."/>
            <person name="Pukall R."/>
            <person name="Klenk H.-P."/>
            <person name="Eisen J.A."/>
        </authorList>
    </citation>
    <scope>NUCLEOTIDE SEQUENCE [LARGE SCALE GENOMIC DNA]</scope>
    <source>
        <strain evidence="3">DSM 17836 / JCM 10339 / NBRC 14399</strain>
    </source>
</reference>
<accession>D2PSH1</accession>
<dbReference type="HOGENOM" id="CLU_074354_1_0_11"/>
<reference evidence="2 3" key="2">
    <citation type="journal article" date="2010" name="Stand. Genomic Sci.">
        <title>Complete genome sequence of Kribbella flavida type strain (IFO 14399).</title>
        <authorList>
            <person name="Pukall R."/>
            <person name="Lapidus A."/>
            <person name="Glavina Del Rio T."/>
            <person name="Copeland A."/>
            <person name="Tice H."/>
            <person name="Cheng J.-F."/>
            <person name="Lucas S."/>
            <person name="Chen F."/>
            <person name="Nolan M."/>
            <person name="LaButti K."/>
            <person name="Pati A."/>
            <person name="Ivanova N."/>
            <person name="Mavrommatis K."/>
            <person name="Mikhailova N."/>
            <person name="Pitluck S."/>
            <person name="Bruce D."/>
            <person name="Goodwin L."/>
            <person name="Land M."/>
            <person name="Hauser L."/>
            <person name="Chang Y.-J."/>
            <person name="Jeffries C.D."/>
            <person name="Chen A."/>
            <person name="Palaniappan K."/>
            <person name="Chain P."/>
            <person name="Rohde M."/>
            <person name="Goeker M."/>
            <person name="Bristow J."/>
            <person name="Eisen J.A."/>
            <person name="Markowitz V."/>
            <person name="Hugenholtz P."/>
            <person name="Kyrpides N.C."/>
            <person name="Klenk H.-P."/>
            <person name="Brettin T."/>
        </authorList>
    </citation>
    <scope>NUCLEOTIDE SEQUENCE [LARGE SCALE GENOMIC DNA]</scope>
    <source>
        <strain evidence="3">DSM 17836 / JCM 10339 / NBRC 14399</strain>
    </source>
</reference>
<name>D2PSH1_KRIFD</name>
<sequence>MQTEAGGEAMVSTRVRQILIETLGFEQPDPPARDGPTVWNRLCASVIRAVPVTGAAVALMTSKGDGGTLAASDGPAALMEELQQTIGEGPCMNAFRERRPVLQPDLAQARSRWPGFSPAAAEAGIAAVFAFPLQVGAIRLGVLDLYRDTPGSLDSLQLAEALDHAAAATTILLDLQSSATPGQLHPQLADAADGRREIHQATGVVTVQASVSLNDALLLLRARAYAENRRLLELAKDVVARRVTFSPEDDHHE</sequence>
<organism evidence="2 3">
    <name type="scientific">Kribbella flavida (strain DSM 17836 / JCM 10339 / NBRC 14399)</name>
    <dbReference type="NCBI Taxonomy" id="479435"/>
    <lineage>
        <taxon>Bacteria</taxon>
        <taxon>Bacillati</taxon>
        <taxon>Actinomycetota</taxon>
        <taxon>Actinomycetes</taxon>
        <taxon>Propionibacteriales</taxon>
        <taxon>Kribbellaceae</taxon>
        <taxon>Kribbella</taxon>
    </lineage>
</organism>
<dbReference type="Gene3D" id="3.30.450.40">
    <property type="match status" value="1"/>
</dbReference>
<dbReference type="SUPFAM" id="SSF55781">
    <property type="entry name" value="GAF domain-like"/>
    <property type="match status" value="1"/>
</dbReference>
<dbReference type="eggNOG" id="COG2203">
    <property type="taxonomic scope" value="Bacteria"/>
</dbReference>
<gene>
    <name evidence="2" type="ordered locus">Kfla_4060</name>
</gene>
<dbReference type="Proteomes" id="UP000007967">
    <property type="component" value="Chromosome"/>
</dbReference>
<evidence type="ECO:0000313" key="3">
    <source>
        <dbReference type="Proteomes" id="UP000007967"/>
    </source>
</evidence>
<dbReference type="SMART" id="SM01012">
    <property type="entry name" value="ANTAR"/>
    <property type="match status" value="1"/>
</dbReference>
<dbReference type="PROSITE" id="PS50921">
    <property type="entry name" value="ANTAR"/>
    <property type="match status" value="1"/>
</dbReference>
<protein>
    <recommendedName>
        <fullName evidence="1">ANTAR domain-containing protein</fullName>
    </recommendedName>
</protein>
<dbReference type="AlphaFoldDB" id="D2PSH1"/>
<dbReference type="InterPro" id="IPR005561">
    <property type="entry name" value="ANTAR"/>
</dbReference>
<dbReference type="InterPro" id="IPR003018">
    <property type="entry name" value="GAF"/>
</dbReference>
<evidence type="ECO:0000259" key="1">
    <source>
        <dbReference type="PROSITE" id="PS50921"/>
    </source>
</evidence>
<evidence type="ECO:0000313" key="2">
    <source>
        <dbReference type="EMBL" id="ADB33109.1"/>
    </source>
</evidence>
<dbReference type="InterPro" id="IPR029016">
    <property type="entry name" value="GAF-like_dom_sf"/>
</dbReference>
<dbReference type="Pfam" id="PF13185">
    <property type="entry name" value="GAF_2"/>
    <property type="match status" value="1"/>
</dbReference>